<protein>
    <recommendedName>
        <fullName evidence="4">UDP-Glycosyltransferase/glycogen phosphorylase</fullName>
    </recommendedName>
</protein>
<dbReference type="Pfam" id="PF00201">
    <property type="entry name" value="UDPGT"/>
    <property type="match status" value="1"/>
</dbReference>
<keyword evidence="1" id="KW-0808">Transferase</keyword>
<dbReference type="InterPro" id="IPR002213">
    <property type="entry name" value="UDP_glucos_trans"/>
</dbReference>
<dbReference type="PANTHER" id="PTHR48045:SF31">
    <property type="entry name" value="UDP-GLYCOSYLTRANSFERASE 76B1-LIKE"/>
    <property type="match status" value="1"/>
</dbReference>
<sequence>MVSKHILIHVVPAWGHNKPVTALAVFIVRARPDIIVTVLTTNLSYEKFMGELKLKLTQGEFDALITRIRVIDIAGPNVKVHPLAPLPEFATAYAALYNGQSLTCNSSGKIFPGLPRPKVAIIDNFSGYAYDDIRAISQKTVPIVSLLTVPAGTIVRIFGPRRFGGTAPVEMEIEEGRNIAKAKLNAALKAISQAPPSNAGPKPVPTPAVSDYNHEDFEVIDMPGAPPMYSHEIAPQVPMPVVEIFRAMGQIYTSEADGAIDASVTAFDGEMMGALKGWLEPLGQPVYAMAPLALPMLKGSEPNDVNVVNFLDKMCTQFGKRSLIYISFGTFFTPSEPEKLWTMINTLIATQTPFILTHASPLFQITEEEKSLIHNSGVGMALAWSPQELILTHPVTGWFITHAGWNSVLEALAYKIPLILWPMSADQPINAATLTLIHKAAFELIGVRAGTEGTKPLLRFKDTGYKPSFTVEGVKKEFELLLEKIKGEEGKLVRRNFEVLSDKVGKSWDDGEESKTDLDKFLAKFID</sequence>
<gene>
    <name evidence="2" type="ORF">BT96DRAFT_1015930</name>
</gene>
<name>A0A6A4I396_9AGAR</name>
<evidence type="ECO:0008006" key="4">
    <source>
        <dbReference type="Google" id="ProtNLM"/>
    </source>
</evidence>
<dbReference type="Proteomes" id="UP000799118">
    <property type="component" value="Unassembled WGS sequence"/>
</dbReference>
<dbReference type="Gene3D" id="3.40.50.2000">
    <property type="entry name" value="Glycogen Phosphorylase B"/>
    <property type="match status" value="2"/>
</dbReference>
<accession>A0A6A4I396</accession>
<evidence type="ECO:0000313" key="2">
    <source>
        <dbReference type="EMBL" id="KAE9405006.1"/>
    </source>
</evidence>
<organism evidence="2 3">
    <name type="scientific">Gymnopus androsaceus JB14</name>
    <dbReference type="NCBI Taxonomy" id="1447944"/>
    <lineage>
        <taxon>Eukaryota</taxon>
        <taxon>Fungi</taxon>
        <taxon>Dikarya</taxon>
        <taxon>Basidiomycota</taxon>
        <taxon>Agaricomycotina</taxon>
        <taxon>Agaricomycetes</taxon>
        <taxon>Agaricomycetidae</taxon>
        <taxon>Agaricales</taxon>
        <taxon>Marasmiineae</taxon>
        <taxon>Omphalotaceae</taxon>
        <taxon>Gymnopus</taxon>
    </lineage>
</organism>
<evidence type="ECO:0000256" key="1">
    <source>
        <dbReference type="ARBA" id="ARBA00022679"/>
    </source>
</evidence>
<proteinExistence type="predicted"/>
<reference evidence="2" key="1">
    <citation type="journal article" date="2019" name="Environ. Microbiol.">
        <title>Fungal ecological strategies reflected in gene transcription - a case study of two litter decomposers.</title>
        <authorList>
            <person name="Barbi F."/>
            <person name="Kohler A."/>
            <person name="Barry K."/>
            <person name="Baskaran P."/>
            <person name="Daum C."/>
            <person name="Fauchery L."/>
            <person name="Ihrmark K."/>
            <person name="Kuo A."/>
            <person name="LaButti K."/>
            <person name="Lipzen A."/>
            <person name="Morin E."/>
            <person name="Grigoriev I.V."/>
            <person name="Henrissat B."/>
            <person name="Lindahl B."/>
            <person name="Martin F."/>
        </authorList>
    </citation>
    <scope>NUCLEOTIDE SEQUENCE</scope>
    <source>
        <strain evidence="2">JB14</strain>
    </source>
</reference>
<evidence type="ECO:0000313" key="3">
    <source>
        <dbReference type="Proteomes" id="UP000799118"/>
    </source>
</evidence>
<keyword evidence="3" id="KW-1185">Reference proteome</keyword>
<dbReference type="AlphaFoldDB" id="A0A6A4I396"/>
<dbReference type="OrthoDB" id="5835829at2759"/>
<dbReference type="PANTHER" id="PTHR48045">
    <property type="entry name" value="UDP-GLYCOSYLTRANSFERASE 72B1"/>
    <property type="match status" value="1"/>
</dbReference>
<dbReference type="SUPFAM" id="SSF53756">
    <property type="entry name" value="UDP-Glycosyltransferase/glycogen phosphorylase"/>
    <property type="match status" value="1"/>
</dbReference>
<dbReference type="GO" id="GO:0008194">
    <property type="term" value="F:UDP-glycosyltransferase activity"/>
    <property type="evidence" value="ECO:0007669"/>
    <property type="project" value="InterPro"/>
</dbReference>
<dbReference type="EMBL" id="ML769412">
    <property type="protein sequence ID" value="KAE9405006.1"/>
    <property type="molecule type" value="Genomic_DNA"/>
</dbReference>